<proteinExistence type="predicted"/>
<name>A0A816U7D8_BRANA</name>
<reference evidence="1" key="1">
    <citation type="submission" date="2021-01" db="EMBL/GenBank/DDBJ databases">
        <authorList>
            <consortium name="Genoscope - CEA"/>
            <person name="William W."/>
        </authorList>
    </citation>
    <scope>NUCLEOTIDE SEQUENCE</scope>
</reference>
<accession>A0A816U7D8</accession>
<evidence type="ECO:0000313" key="1">
    <source>
        <dbReference type="EMBL" id="CAF2108472.1"/>
    </source>
</evidence>
<organism evidence="1">
    <name type="scientific">Brassica napus</name>
    <name type="common">Rape</name>
    <dbReference type="NCBI Taxonomy" id="3708"/>
    <lineage>
        <taxon>Eukaryota</taxon>
        <taxon>Viridiplantae</taxon>
        <taxon>Streptophyta</taxon>
        <taxon>Embryophyta</taxon>
        <taxon>Tracheophyta</taxon>
        <taxon>Spermatophyta</taxon>
        <taxon>Magnoliopsida</taxon>
        <taxon>eudicotyledons</taxon>
        <taxon>Gunneridae</taxon>
        <taxon>Pentapetalae</taxon>
        <taxon>rosids</taxon>
        <taxon>malvids</taxon>
        <taxon>Brassicales</taxon>
        <taxon>Brassicaceae</taxon>
        <taxon>Brassiceae</taxon>
        <taxon>Brassica</taxon>
    </lineage>
</organism>
<feature type="non-terminal residue" evidence="1">
    <location>
        <position position="45"/>
    </location>
</feature>
<dbReference type="EMBL" id="HG994372">
    <property type="protein sequence ID" value="CAF2108472.1"/>
    <property type="molecule type" value="Genomic_DNA"/>
</dbReference>
<gene>
    <name evidence="1" type="ORF">DARMORV10_C08P15170.1</name>
</gene>
<dbReference type="AlphaFoldDB" id="A0A816U7D8"/>
<dbReference type="Proteomes" id="UP001295469">
    <property type="component" value="Chromosome C08"/>
</dbReference>
<sequence length="45" mass="4717">CIADEILCLRGNAPPHAAATPSPGRRCWTANAAFLGVSVAVRLRN</sequence>
<protein>
    <submittedName>
        <fullName evidence="1">(rape) hypothetical protein</fullName>
    </submittedName>
</protein>